<feature type="region of interest" description="Disordered" evidence="2">
    <location>
        <begin position="1"/>
        <end position="30"/>
    </location>
</feature>
<keyword evidence="1" id="KW-0175">Coiled coil</keyword>
<dbReference type="AlphaFoldDB" id="A0A1B5L1B9"/>
<reference evidence="4" key="1">
    <citation type="journal article" date="2016" name="Genome Announc.">
        <title>Genome sequence of Ustilaginoidea virens IPU010, a rice pathogenic fungus causing false smut.</title>
        <authorList>
            <person name="Kumagai T."/>
            <person name="Ishii T."/>
            <person name="Terai G."/>
            <person name="Umemura M."/>
            <person name="Machida M."/>
            <person name="Asai K."/>
        </authorList>
    </citation>
    <scope>NUCLEOTIDE SEQUENCE [LARGE SCALE GENOMIC DNA]</scope>
    <source>
        <strain evidence="4">IPU010</strain>
    </source>
</reference>
<dbReference type="EMBL" id="BBTG02000052">
    <property type="protein sequence ID" value="GAO17222.1"/>
    <property type="molecule type" value="Genomic_DNA"/>
</dbReference>
<protein>
    <submittedName>
        <fullName evidence="3">Uncharacterized protein</fullName>
    </submittedName>
</protein>
<evidence type="ECO:0000313" key="4">
    <source>
        <dbReference type="Proteomes" id="UP000054053"/>
    </source>
</evidence>
<proteinExistence type="predicted"/>
<gene>
    <name evidence="3" type="ORF">UVI_02057410</name>
</gene>
<evidence type="ECO:0000313" key="3">
    <source>
        <dbReference type="EMBL" id="GAO17222.1"/>
    </source>
</evidence>
<dbReference type="Proteomes" id="UP000054053">
    <property type="component" value="Unassembled WGS sequence"/>
</dbReference>
<comment type="caution">
    <text evidence="3">The sequence shown here is derived from an EMBL/GenBank/DDBJ whole genome shotgun (WGS) entry which is preliminary data.</text>
</comment>
<evidence type="ECO:0000256" key="2">
    <source>
        <dbReference type="SAM" id="MobiDB-lite"/>
    </source>
</evidence>
<accession>A0A1B5L1B9</accession>
<organism evidence="3 4">
    <name type="scientific">Ustilaginoidea virens</name>
    <name type="common">Rice false smut fungus</name>
    <name type="synonym">Villosiclava virens</name>
    <dbReference type="NCBI Taxonomy" id="1159556"/>
    <lineage>
        <taxon>Eukaryota</taxon>
        <taxon>Fungi</taxon>
        <taxon>Dikarya</taxon>
        <taxon>Ascomycota</taxon>
        <taxon>Pezizomycotina</taxon>
        <taxon>Sordariomycetes</taxon>
        <taxon>Hypocreomycetidae</taxon>
        <taxon>Hypocreales</taxon>
        <taxon>Clavicipitaceae</taxon>
        <taxon>Ustilaginoidea</taxon>
    </lineage>
</organism>
<feature type="compositionally biased region" description="Polar residues" evidence="2">
    <location>
        <begin position="12"/>
        <end position="29"/>
    </location>
</feature>
<sequence length="194" mass="22119">MYGVTYDEAPSEENNQVDGETQSELSPSDQVRDHLKVNRIADFYQLPELASLASSRIKLILQEDWSLDCFMTVAAELPHLAVCRNLSDMAAEIAMDHLHEFVSDNRFEALEVIDRFAFKLLRDCGQNVKAMQEELEALRTCLAKANKTLQNAKDSLEVLQKTEKCRHCAVGKFDCYIAPDYILRCSNCNTKHRE</sequence>
<name>A0A1B5L1B9_USTVR</name>
<feature type="coiled-coil region" evidence="1">
    <location>
        <begin position="128"/>
        <end position="162"/>
    </location>
</feature>
<evidence type="ECO:0000256" key="1">
    <source>
        <dbReference type="SAM" id="Coils"/>
    </source>
</evidence>